<reference evidence="3 4" key="1">
    <citation type="submission" date="2024-02" db="EMBL/GenBank/DDBJ databases">
        <title>Expansion and revision of Xanthobacter and proposal of Roseixanthobacter gen. nov.</title>
        <authorList>
            <person name="Soltysiak M.P.M."/>
            <person name="Jalihal A."/>
            <person name="Ory A."/>
            <person name="Chrisophersen C."/>
            <person name="Lee A.D."/>
            <person name="Boulton J."/>
            <person name="Springer M."/>
        </authorList>
    </citation>
    <scope>NUCLEOTIDE SEQUENCE [LARGE SCALE GENOMIC DNA]</scope>
    <source>
        <strain evidence="3 4">23A</strain>
    </source>
</reference>
<sequence>MKRIAFTLCALTLFAGTAPAFAGGAGCAGMTNASSQTGAPTTTASTSTSQKGG</sequence>
<feature type="region of interest" description="Disordered" evidence="1">
    <location>
        <begin position="32"/>
        <end position="53"/>
    </location>
</feature>
<feature type="compositionally biased region" description="Low complexity" evidence="1">
    <location>
        <begin position="33"/>
        <end position="53"/>
    </location>
</feature>
<gene>
    <name evidence="3" type="ORF">V5F32_21980</name>
</gene>
<evidence type="ECO:0000313" key="4">
    <source>
        <dbReference type="Proteomes" id="UP001604002"/>
    </source>
</evidence>
<evidence type="ECO:0000313" key="3">
    <source>
        <dbReference type="EMBL" id="MFG1374858.1"/>
    </source>
</evidence>
<keyword evidence="2" id="KW-0732">Signal</keyword>
<dbReference type="RefSeq" id="WP_188079440.1">
    <property type="nucleotide sequence ID" value="NZ_JAKOAT010000003.1"/>
</dbReference>
<evidence type="ECO:0000256" key="1">
    <source>
        <dbReference type="SAM" id="MobiDB-lite"/>
    </source>
</evidence>
<keyword evidence="4" id="KW-1185">Reference proteome</keyword>
<feature type="signal peptide" evidence="2">
    <location>
        <begin position="1"/>
        <end position="22"/>
    </location>
</feature>
<accession>A0ABW7A1U1</accession>
<name>A0ABW7A1U1_9HYPH</name>
<dbReference type="PROSITE" id="PS51257">
    <property type="entry name" value="PROKAR_LIPOPROTEIN"/>
    <property type="match status" value="1"/>
</dbReference>
<dbReference type="Proteomes" id="UP001604002">
    <property type="component" value="Unassembled WGS sequence"/>
</dbReference>
<comment type="caution">
    <text evidence="3">The sequence shown here is derived from an EMBL/GenBank/DDBJ whole genome shotgun (WGS) entry which is preliminary data.</text>
</comment>
<protein>
    <submittedName>
        <fullName evidence="3">Uncharacterized protein</fullName>
    </submittedName>
</protein>
<organism evidence="3 4">
    <name type="scientific">Xanthobacter oligotrophicus</name>
    <dbReference type="NCBI Taxonomy" id="2607286"/>
    <lineage>
        <taxon>Bacteria</taxon>
        <taxon>Pseudomonadati</taxon>
        <taxon>Pseudomonadota</taxon>
        <taxon>Alphaproteobacteria</taxon>
        <taxon>Hyphomicrobiales</taxon>
        <taxon>Xanthobacteraceae</taxon>
        <taxon>Xanthobacter</taxon>
    </lineage>
</organism>
<evidence type="ECO:0000256" key="2">
    <source>
        <dbReference type="SAM" id="SignalP"/>
    </source>
</evidence>
<proteinExistence type="predicted"/>
<feature type="chain" id="PRO_5047424121" evidence="2">
    <location>
        <begin position="23"/>
        <end position="53"/>
    </location>
</feature>
<dbReference type="EMBL" id="JBAFVH010000017">
    <property type="protein sequence ID" value="MFG1374858.1"/>
    <property type="molecule type" value="Genomic_DNA"/>
</dbReference>